<dbReference type="Proteomes" id="UP000054396">
    <property type="component" value="Unassembled WGS sequence"/>
</dbReference>
<dbReference type="STRING" id="1685382.AVJ23_00415"/>
<evidence type="ECO:0000313" key="2">
    <source>
        <dbReference type="Proteomes" id="UP000054396"/>
    </source>
</evidence>
<gene>
    <name evidence="1" type="ORF">AVJ23_00415</name>
</gene>
<dbReference type="AlphaFoldDB" id="A0A0W7WNS8"/>
<sequence>MFAENKLTEDMTEIEAFLLRERDKVLSESEWRFRMRGYGYNLRRTDRGVEVARLPQNTVLGTLAI</sequence>
<proteinExistence type="predicted"/>
<keyword evidence="2" id="KW-1185">Reference proteome</keyword>
<accession>A0A0W7WNS8</accession>
<comment type="caution">
    <text evidence="1">The sequence shown here is derived from an EMBL/GenBank/DDBJ whole genome shotgun (WGS) entry which is preliminary data.</text>
</comment>
<reference evidence="1 2" key="1">
    <citation type="submission" date="2015-12" db="EMBL/GenBank/DDBJ databases">
        <authorList>
            <person name="Shamseldin A."/>
            <person name="Moawad H."/>
            <person name="Abd El-Rahim W.M."/>
            <person name="Sadowsky M.J."/>
        </authorList>
    </citation>
    <scope>NUCLEOTIDE SEQUENCE [LARGE SCALE GENOMIC DNA]</scope>
    <source>
        <strain evidence="1 2">SJ5A-1</strain>
    </source>
</reference>
<dbReference type="EMBL" id="LPXO01000001">
    <property type="protein sequence ID" value="KUF12235.1"/>
    <property type="molecule type" value="Genomic_DNA"/>
</dbReference>
<evidence type="ECO:0000313" key="1">
    <source>
        <dbReference type="EMBL" id="KUF12235.1"/>
    </source>
</evidence>
<dbReference type="OrthoDB" id="7874863at2"/>
<name>A0A0W7WNS8_9RHOB</name>
<organism evidence="1 2">
    <name type="scientific">Pseudoponticoccus marisrubri</name>
    <dbReference type="NCBI Taxonomy" id="1685382"/>
    <lineage>
        <taxon>Bacteria</taxon>
        <taxon>Pseudomonadati</taxon>
        <taxon>Pseudomonadota</taxon>
        <taxon>Alphaproteobacteria</taxon>
        <taxon>Rhodobacterales</taxon>
        <taxon>Roseobacteraceae</taxon>
        <taxon>Pseudoponticoccus</taxon>
    </lineage>
</organism>
<protein>
    <submittedName>
        <fullName evidence="1">Uncharacterized protein</fullName>
    </submittedName>
</protein>